<proteinExistence type="predicted"/>
<dbReference type="CDD" id="cd12909">
    <property type="entry name" value="SPRY_RanBP9_10"/>
    <property type="match status" value="1"/>
</dbReference>
<organism evidence="4 5">
    <name type="scientific">Athelia psychrophila</name>
    <dbReference type="NCBI Taxonomy" id="1759441"/>
    <lineage>
        <taxon>Eukaryota</taxon>
        <taxon>Fungi</taxon>
        <taxon>Dikarya</taxon>
        <taxon>Basidiomycota</taxon>
        <taxon>Agaricomycotina</taxon>
        <taxon>Agaricomycetes</taxon>
        <taxon>Agaricomycetidae</taxon>
        <taxon>Atheliales</taxon>
        <taxon>Atheliaceae</taxon>
        <taxon>Athelia</taxon>
    </lineage>
</organism>
<feature type="compositionally biased region" description="Gly residues" evidence="1">
    <location>
        <begin position="194"/>
        <end position="206"/>
    </location>
</feature>
<dbReference type="EMBL" id="KV417486">
    <property type="protein sequence ID" value="KZP32425.1"/>
    <property type="molecule type" value="Genomic_DNA"/>
</dbReference>
<sequence>MSSTTMRPQRSANDRIESLIRLPIPRNPHRRPAQSAHLPFEPRIIRADSSTHGPRPGADCFPPTAPLAPTTQAPPSPTRVRPRLASTPARHSLTTAAARAFPPPPYLVQSALRHLLHTDAPAAPAAPRATGASGAARARTSGELHAYLVRSRARPRYQSVSVRSPPEVDSDDEDTDSNASPAPQRPFPASSQGEFGGSQGEFGAEGEGGEGELKPDPPLMLPTRWSFEVRHTNLSVSPDGRELVVHGTPSVHEKDAAAARTDHAIPPACGVFYYEVEILNNGSKGYISIGLAAGDVKLSRLPGWEKHSWGYHADDGHAFAADKDGRPFGPTYGTGDIIGCGIDFASHTMFYTKNGTLLGAVFSNVGIGSAAPSSTTPATSTAGGTPISTTPANPTPITINIPNTSSNPANTSTRAPPAPIALYPSVGLRHSHEAVRANFGQAPFMFDIEEHVAGIKARVWGGVLRTPLRPAFQSLGADGKAVAPGRQGQPGGGEEEGKEAIRELVLGYLAHHGYAKSARALQRAGAGQGALPVPVPRPHNATTADADVDMSGAIPIPGSTQPADTDGAQGQGEDAENADIETRTRIVQCVARGDVDAALRDTARIYPGVLERAGGVLGVKLRCRKFVELVLRATELKRGVGTEGDVVSSQSSRVINGGGGGRDAMDVDGEEDTDGMDGFGGGGGGASTAVPMTRTATPDTLATTCNSPTSETTAMPTATSAAQYEAALHTALAYGQRLQAEYKHDTRREVRGALDRAFGVLAYHDPLQAGADAGAEARVALASELNQGILLSQGRPARPALESVYRQAAACVTKLGLLGVGAAAFADMPKEFLDASN</sequence>
<evidence type="ECO:0000256" key="1">
    <source>
        <dbReference type="SAM" id="MobiDB-lite"/>
    </source>
</evidence>
<feature type="region of interest" description="Disordered" evidence="1">
    <location>
        <begin position="372"/>
        <end position="413"/>
    </location>
</feature>
<dbReference type="Proteomes" id="UP000076532">
    <property type="component" value="Unassembled WGS sequence"/>
</dbReference>
<dbReference type="InterPro" id="IPR003877">
    <property type="entry name" value="SPRY_dom"/>
</dbReference>
<evidence type="ECO:0000313" key="4">
    <source>
        <dbReference type="EMBL" id="KZP32425.1"/>
    </source>
</evidence>
<gene>
    <name evidence="4" type="ORF">FIBSPDRAFT_925339</name>
</gene>
<feature type="compositionally biased region" description="Polar residues" evidence="1">
    <location>
        <begin position="1"/>
        <end position="11"/>
    </location>
</feature>
<accession>A0A166V7P2</accession>
<feature type="region of interest" description="Disordered" evidence="1">
    <location>
        <begin position="1"/>
        <end position="83"/>
    </location>
</feature>
<evidence type="ECO:0000313" key="5">
    <source>
        <dbReference type="Proteomes" id="UP000076532"/>
    </source>
</evidence>
<dbReference type="SUPFAM" id="SSF49899">
    <property type="entry name" value="Concanavalin A-like lectins/glucanases"/>
    <property type="match status" value="1"/>
</dbReference>
<dbReference type="InterPro" id="IPR024964">
    <property type="entry name" value="CTLH/CRA"/>
</dbReference>
<keyword evidence="5" id="KW-1185">Reference proteome</keyword>
<feature type="domain" description="CTLH" evidence="3">
    <location>
        <begin position="579"/>
        <end position="637"/>
    </location>
</feature>
<feature type="region of interest" description="Disordered" evidence="1">
    <location>
        <begin position="155"/>
        <end position="221"/>
    </location>
</feature>
<dbReference type="OrthoDB" id="25503at2759"/>
<feature type="compositionally biased region" description="Low complexity" evidence="1">
    <location>
        <begin position="372"/>
        <end position="408"/>
    </location>
</feature>
<dbReference type="InterPro" id="IPR013144">
    <property type="entry name" value="CRA_dom"/>
</dbReference>
<feature type="domain" description="B30.2/SPRY" evidence="2">
    <location>
        <begin position="203"/>
        <end position="406"/>
    </location>
</feature>
<reference evidence="4 5" key="1">
    <citation type="journal article" date="2016" name="Mol. Biol. Evol.">
        <title>Comparative Genomics of Early-Diverging Mushroom-Forming Fungi Provides Insights into the Origins of Lignocellulose Decay Capabilities.</title>
        <authorList>
            <person name="Nagy L.G."/>
            <person name="Riley R."/>
            <person name="Tritt A."/>
            <person name="Adam C."/>
            <person name="Daum C."/>
            <person name="Floudas D."/>
            <person name="Sun H."/>
            <person name="Yadav J.S."/>
            <person name="Pangilinan J."/>
            <person name="Larsson K.H."/>
            <person name="Matsuura K."/>
            <person name="Barry K."/>
            <person name="Labutti K."/>
            <person name="Kuo R."/>
            <person name="Ohm R.A."/>
            <person name="Bhattacharya S.S."/>
            <person name="Shirouzu T."/>
            <person name="Yoshinaga Y."/>
            <person name="Martin F.M."/>
            <person name="Grigoriev I.V."/>
            <person name="Hibbett D.S."/>
        </authorList>
    </citation>
    <scope>NUCLEOTIDE SEQUENCE [LARGE SCALE GENOMIC DNA]</scope>
    <source>
        <strain evidence="4 5">CBS 109695</strain>
    </source>
</reference>
<evidence type="ECO:0000259" key="3">
    <source>
        <dbReference type="PROSITE" id="PS50897"/>
    </source>
</evidence>
<dbReference type="AlphaFoldDB" id="A0A166V7P2"/>
<dbReference type="PROSITE" id="PS50188">
    <property type="entry name" value="B302_SPRY"/>
    <property type="match status" value="1"/>
</dbReference>
<dbReference type="InterPro" id="IPR001870">
    <property type="entry name" value="B30.2/SPRY"/>
</dbReference>
<dbReference type="InterPro" id="IPR043136">
    <property type="entry name" value="B30.2/SPRY_sf"/>
</dbReference>
<dbReference type="STRING" id="436010.A0A166V7P2"/>
<dbReference type="Pfam" id="PF00622">
    <property type="entry name" value="SPRY"/>
    <property type="match status" value="1"/>
</dbReference>
<dbReference type="InterPro" id="IPR035782">
    <property type="entry name" value="SPRY_RanBP9/10"/>
</dbReference>
<dbReference type="SMART" id="SM00449">
    <property type="entry name" value="SPRY"/>
    <property type="match status" value="1"/>
</dbReference>
<dbReference type="InterPro" id="IPR013320">
    <property type="entry name" value="ConA-like_dom_sf"/>
</dbReference>
<dbReference type="Pfam" id="PF10607">
    <property type="entry name" value="CTLH"/>
    <property type="match status" value="1"/>
</dbReference>
<protein>
    <submittedName>
        <fullName evidence="4">SPRY-domain-containing protein</fullName>
    </submittedName>
</protein>
<dbReference type="PROSITE" id="PS50897">
    <property type="entry name" value="CTLH"/>
    <property type="match status" value="1"/>
</dbReference>
<dbReference type="InterPro" id="IPR050618">
    <property type="entry name" value="Ubq-SigPath_Reg"/>
</dbReference>
<dbReference type="PANTHER" id="PTHR12864">
    <property type="entry name" value="RAN BINDING PROTEIN 9-RELATED"/>
    <property type="match status" value="1"/>
</dbReference>
<feature type="region of interest" description="Disordered" evidence="1">
    <location>
        <begin position="528"/>
        <end position="578"/>
    </location>
</feature>
<feature type="region of interest" description="Disordered" evidence="1">
    <location>
        <begin position="475"/>
        <end position="497"/>
    </location>
</feature>
<dbReference type="InterPro" id="IPR006595">
    <property type="entry name" value="CTLH_C"/>
</dbReference>
<name>A0A166V7P2_9AGAM</name>
<dbReference type="SMART" id="SM00757">
    <property type="entry name" value="CRA"/>
    <property type="match status" value="1"/>
</dbReference>
<dbReference type="Gene3D" id="2.60.120.920">
    <property type="match status" value="1"/>
</dbReference>
<evidence type="ECO:0000259" key="2">
    <source>
        <dbReference type="PROSITE" id="PS50188"/>
    </source>
</evidence>